<accession>A0A560JAV5</accession>
<sequence length="165" mass="18006">MPSEKHAPSADEEMSFRPACPDDAETVFDITKASIAGLSRGCYSPAQIENWMGERTPRFYEELIARGRMIVCLRNDVVIGFVDAEPGEVTRLFVLPEAAGSGVGQRLLDIGVAQARLGHGGGPIRLEATINAEAFYRRYGFRSIGRGQFSHGLGGEPIEIVHMEL</sequence>
<dbReference type="InterPro" id="IPR050832">
    <property type="entry name" value="Bact_Acetyltransf"/>
</dbReference>
<reference evidence="4 5" key="1">
    <citation type="submission" date="2019-06" db="EMBL/GenBank/DDBJ databases">
        <title>Genomic Encyclopedia of Type Strains, Phase IV (KMG-V): Genome sequencing to study the core and pangenomes of soil and plant-associated prokaryotes.</title>
        <authorList>
            <person name="Whitman W."/>
        </authorList>
    </citation>
    <scope>NUCLEOTIDE SEQUENCE [LARGE SCALE GENOMIC DNA]</scope>
    <source>
        <strain evidence="4 5">BR 10556</strain>
    </source>
</reference>
<dbReference type="EMBL" id="VITW01000001">
    <property type="protein sequence ID" value="TWB83701.1"/>
    <property type="molecule type" value="Genomic_DNA"/>
</dbReference>
<evidence type="ECO:0000313" key="4">
    <source>
        <dbReference type="EMBL" id="TWB83701.1"/>
    </source>
</evidence>
<evidence type="ECO:0000256" key="1">
    <source>
        <dbReference type="ARBA" id="ARBA00022679"/>
    </source>
</evidence>
<dbReference type="GO" id="GO:0016747">
    <property type="term" value="F:acyltransferase activity, transferring groups other than amino-acyl groups"/>
    <property type="evidence" value="ECO:0007669"/>
    <property type="project" value="InterPro"/>
</dbReference>
<dbReference type="CDD" id="cd04301">
    <property type="entry name" value="NAT_SF"/>
    <property type="match status" value="1"/>
</dbReference>
<dbReference type="PANTHER" id="PTHR43877">
    <property type="entry name" value="AMINOALKYLPHOSPHONATE N-ACETYLTRANSFERASE-RELATED-RELATED"/>
    <property type="match status" value="1"/>
</dbReference>
<dbReference type="PANTHER" id="PTHR43877:SF2">
    <property type="entry name" value="AMINOALKYLPHOSPHONATE N-ACETYLTRANSFERASE-RELATED"/>
    <property type="match status" value="1"/>
</dbReference>
<dbReference type="InterPro" id="IPR016181">
    <property type="entry name" value="Acyl_CoA_acyltransferase"/>
</dbReference>
<organism evidence="4 5">
    <name type="scientific">Bradyrhizobium sacchari</name>
    <dbReference type="NCBI Taxonomy" id="1399419"/>
    <lineage>
        <taxon>Bacteria</taxon>
        <taxon>Pseudomonadati</taxon>
        <taxon>Pseudomonadota</taxon>
        <taxon>Alphaproteobacteria</taxon>
        <taxon>Hyphomicrobiales</taxon>
        <taxon>Nitrobacteraceae</taxon>
        <taxon>Bradyrhizobium</taxon>
    </lineage>
</organism>
<keyword evidence="2" id="KW-0012">Acyltransferase</keyword>
<name>A0A560JAV5_9BRAD</name>
<dbReference type="Gene3D" id="3.40.630.30">
    <property type="match status" value="1"/>
</dbReference>
<protein>
    <submittedName>
        <fullName evidence="4">GNAT family acetyltransferase</fullName>
    </submittedName>
</protein>
<keyword evidence="1 4" id="KW-0808">Transferase</keyword>
<dbReference type="AlphaFoldDB" id="A0A560JAV5"/>
<dbReference type="Pfam" id="PF13673">
    <property type="entry name" value="Acetyltransf_10"/>
    <property type="match status" value="1"/>
</dbReference>
<proteinExistence type="predicted"/>
<gene>
    <name evidence="4" type="ORF">FBZ95_101137</name>
</gene>
<keyword evidence="5" id="KW-1185">Reference proteome</keyword>
<dbReference type="STRING" id="1399419.A5906_06510"/>
<dbReference type="Proteomes" id="UP000315914">
    <property type="component" value="Unassembled WGS sequence"/>
</dbReference>
<evidence type="ECO:0000259" key="3">
    <source>
        <dbReference type="PROSITE" id="PS51186"/>
    </source>
</evidence>
<dbReference type="PROSITE" id="PS51186">
    <property type="entry name" value="GNAT"/>
    <property type="match status" value="1"/>
</dbReference>
<dbReference type="InterPro" id="IPR000182">
    <property type="entry name" value="GNAT_dom"/>
</dbReference>
<evidence type="ECO:0000256" key="2">
    <source>
        <dbReference type="ARBA" id="ARBA00023315"/>
    </source>
</evidence>
<feature type="domain" description="N-acetyltransferase" evidence="3">
    <location>
        <begin position="14"/>
        <end position="165"/>
    </location>
</feature>
<dbReference type="SUPFAM" id="SSF55729">
    <property type="entry name" value="Acyl-CoA N-acyltransferases (Nat)"/>
    <property type="match status" value="1"/>
</dbReference>
<dbReference type="RefSeq" id="WP_080138572.1">
    <property type="nucleotide sequence ID" value="NZ_LWIG01000033.1"/>
</dbReference>
<evidence type="ECO:0000313" key="5">
    <source>
        <dbReference type="Proteomes" id="UP000315914"/>
    </source>
</evidence>
<comment type="caution">
    <text evidence="4">The sequence shown here is derived from an EMBL/GenBank/DDBJ whole genome shotgun (WGS) entry which is preliminary data.</text>
</comment>